<gene>
    <name evidence="6" type="ORF">MPDQ_002804</name>
</gene>
<name>A0A507R051_MONPU</name>
<organism evidence="6 7">
    <name type="scientific">Monascus purpureus</name>
    <name type="common">Red mold</name>
    <name type="synonym">Monascus anka</name>
    <dbReference type="NCBI Taxonomy" id="5098"/>
    <lineage>
        <taxon>Eukaryota</taxon>
        <taxon>Fungi</taxon>
        <taxon>Dikarya</taxon>
        <taxon>Ascomycota</taxon>
        <taxon>Pezizomycotina</taxon>
        <taxon>Eurotiomycetes</taxon>
        <taxon>Eurotiomycetidae</taxon>
        <taxon>Eurotiales</taxon>
        <taxon>Aspergillaceae</taxon>
        <taxon>Monascus</taxon>
    </lineage>
</organism>
<dbReference type="InterPro" id="IPR016161">
    <property type="entry name" value="Ald_DH/histidinol_DH"/>
</dbReference>
<dbReference type="SUPFAM" id="SSF53720">
    <property type="entry name" value="ALDH-like"/>
    <property type="match status" value="1"/>
</dbReference>
<dbReference type="Pfam" id="PF00171">
    <property type="entry name" value="Aldedh"/>
    <property type="match status" value="1"/>
</dbReference>
<dbReference type="STRING" id="5098.A0A507R051"/>
<dbReference type="InterPro" id="IPR016162">
    <property type="entry name" value="Ald_DH_N"/>
</dbReference>
<dbReference type="Proteomes" id="UP000319663">
    <property type="component" value="Unassembled WGS sequence"/>
</dbReference>
<dbReference type="EMBL" id="VIFY01000019">
    <property type="protein sequence ID" value="TQB75511.1"/>
    <property type="molecule type" value="Genomic_DNA"/>
</dbReference>
<dbReference type="PANTHER" id="PTHR11699">
    <property type="entry name" value="ALDEHYDE DEHYDROGENASE-RELATED"/>
    <property type="match status" value="1"/>
</dbReference>
<reference evidence="6 7" key="1">
    <citation type="submission" date="2019-06" db="EMBL/GenBank/DDBJ databases">
        <title>Wine fermentation using esterase from Monascus purpureus.</title>
        <authorList>
            <person name="Geng C."/>
            <person name="Zhang Y."/>
        </authorList>
    </citation>
    <scope>NUCLEOTIDE SEQUENCE [LARGE SCALE GENOMIC DNA]</scope>
    <source>
        <strain evidence="6">HQ1</strain>
    </source>
</reference>
<evidence type="ECO:0000256" key="3">
    <source>
        <dbReference type="ARBA" id="ARBA00049194"/>
    </source>
</evidence>
<dbReference type="AlphaFoldDB" id="A0A507R051"/>
<proteinExistence type="inferred from homology"/>
<comment type="similarity">
    <text evidence="1">Belongs to the aldehyde dehydrogenase family.</text>
</comment>
<comment type="caution">
    <text evidence="6">The sequence shown here is derived from an EMBL/GenBank/DDBJ whole genome shotgun (WGS) entry which is preliminary data.</text>
</comment>
<dbReference type="InterPro" id="IPR016163">
    <property type="entry name" value="Ald_DH_C"/>
</dbReference>
<accession>A0A507R051</accession>
<protein>
    <recommendedName>
        <fullName evidence="2">aldehyde dehydrogenase (NAD(+))</fullName>
        <ecNumber evidence="2">1.2.1.3</ecNumber>
    </recommendedName>
</protein>
<dbReference type="GO" id="GO:0004029">
    <property type="term" value="F:aldehyde dehydrogenase (NAD+) activity"/>
    <property type="evidence" value="ECO:0007669"/>
    <property type="project" value="UniProtKB-EC"/>
</dbReference>
<dbReference type="InterPro" id="IPR015590">
    <property type="entry name" value="Aldehyde_DH_dom"/>
</dbReference>
<feature type="signal peptide" evidence="4">
    <location>
        <begin position="1"/>
        <end position="27"/>
    </location>
</feature>
<dbReference type="Gene3D" id="3.40.605.10">
    <property type="entry name" value="Aldehyde Dehydrogenase, Chain A, domain 1"/>
    <property type="match status" value="1"/>
</dbReference>
<sequence length="167" mass="17945">MRIAHPKASYALFILLIAALEPPWKFASLIEEHVDTLGALEAICGGKPVGIFKSFEIPLTAGTMQDGRQIFGPVVVVSSFKDDAEVLECANATEFGLSGAVFSQDVNQALRVAGQIQSGTVCINCCTMVDIQAPFGGYKQSVWGRELGKAGIQAYTETKTAFMNMTY</sequence>
<evidence type="ECO:0000313" key="6">
    <source>
        <dbReference type="EMBL" id="TQB75511.1"/>
    </source>
</evidence>
<comment type="catalytic activity">
    <reaction evidence="3">
        <text>an aldehyde + NAD(+) + H2O = a carboxylate + NADH + 2 H(+)</text>
        <dbReference type="Rhea" id="RHEA:16185"/>
        <dbReference type="ChEBI" id="CHEBI:15377"/>
        <dbReference type="ChEBI" id="CHEBI:15378"/>
        <dbReference type="ChEBI" id="CHEBI:17478"/>
        <dbReference type="ChEBI" id="CHEBI:29067"/>
        <dbReference type="ChEBI" id="CHEBI:57540"/>
        <dbReference type="ChEBI" id="CHEBI:57945"/>
        <dbReference type="EC" id="1.2.1.3"/>
    </reaction>
</comment>
<keyword evidence="7" id="KW-1185">Reference proteome</keyword>
<evidence type="ECO:0000256" key="4">
    <source>
        <dbReference type="SAM" id="SignalP"/>
    </source>
</evidence>
<evidence type="ECO:0000256" key="2">
    <source>
        <dbReference type="ARBA" id="ARBA00024226"/>
    </source>
</evidence>
<dbReference type="EC" id="1.2.1.3" evidence="2"/>
<keyword evidence="4" id="KW-0732">Signal</keyword>
<feature type="domain" description="Aldehyde dehydrogenase" evidence="5">
    <location>
        <begin position="69"/>
        <end position="160"/>
    </location>
</feature>
<evidence type="ECO:0000259" key="5">
    <source>
        <dbReference type="Pfam" id="PF00171"/>
    </source>
</evidence>
<dbReference type="Gene3D" id="3.40.309.10">
    <property type="entry name" value="Aldehyde Dehydrogenase, Chain A, domain 2"/>
    <property type="match status" value="1"/>
</dbReference>
<evidence type="ECO:0000313" key="7">
    <source>
        <dbReference type="Proteomes" id="UP000319663"/>
    </source>
</evidence>
<evidence type="ECO:0000256" key="1">
    <source>
        <dbReference type="ARBA" id="ARBA00009986"/>
    </source>
</evidence>
<feature type="chain" id="PRO_5021465699" description="aldehyde dehydrogenase (NAD(+))" evidence="4">
    <location>
        <begin position="28"/>
        <end position="167"/>
    </location>
</feature>